<proteinExistence type="predicted"/>
<dbReference type="EMBL" id="BAABDK010000013">
    <property type="protein sequence ID" value="GAA4032970.1"/>
    <property type="molecule type" value="Genomic_DNA"/>
</dbReference>
<evidence type="ECO:0000313" key="2">
    <source>
        <dbReference type="Proteomes" id="UP001501469"/>
    </source>
</evidence>
<organism evidence="1 2">
    <name type="scientific">Hymenobacter glaciei</name>
    <dbReference type="NCBI Taxonomy" id="877209"/>
    <lineage>
        <taxon>Bacteria</taxon>
        <taxon>Pseudomonadati</taxon>
        <taxon>Bacteroidota</taxon>
        <taxon>Cytophagia</taxon>
        <taxon>Cytophagales</taxon>
        <taxon>Hymenobacteraceae</taxon>
        <taxon>Hymenobacter</taxon>
    </lineage>
</organism>
<evidence type="ECO:0000313" key="1">
    <source>
        <dbReference type="EMBL" id="GAA4032970.1"/>
    </source>
</evidence>
<name>A0ABP7TYA3_9BACT</name>
<dbReference type="InterPro" id="IPR026444">
    <property type="entry name" value="Secre_tail"/>
</dbReference>
<dbReference type="InterPro" id="IPR013783">
    <property type="entry name" value="Ig-like_fold"/>
</dbReference>
<keyword evidence="2" id="KW-1185">Reference proteome</keyword>
<reference evidence="2" key="1">
    <citation type="journal article" date="2019" name="Int. J. Syst. Evol. Microbiol.">
        <title>The Global Catalogue of Microorganisms (GCM) 10K type strain sequencing project: providing services to taxonomists for standard genome sequencing and annotation.</title>
        <authorList>
            <consortium name="The Broad Institute Genomics Platform"/>
            <consortium name="The Broad Institute Genome Sequencing Center for Infectious Disease"/>
            <person name="Wu L."/>
            <person name="Ma J."/>
        </authorList>
    </citation>
    <scope>NUCLEOTIDE SEQUENCE [LARGE SCALE GENOMIC DNA]</scope>
    <source>
        <strain evidence="2">JCM 17225</strain>
    </source>
</reference>
<gene>
    <name evidence="1" type="ORF">GCM10022409_16590</name>
</gene>
<sequence length="450" mass="47077">MLVQSGANLVVKGSMSNAGGSTLSNAGTMLLTGDFINAGALTSSGWMVFGGAVDQTLVPGGYSLTQLEVRNTGSAGNNRVLMPIDVTITGQLLLTQGGVRTGSTAFLLLPMGATILGETTGRYVQGNLRVVRNPVSGVIDFGNGVTLDAMSTPLGEVTATRTAGLNTAGLSYVASPNGGTAKSIDRIWTIAATQAPAAGTLLTLSWLADDNNGLTDFTQTQVWQQQPGTAWLATAAPVSAVTRSITTAVNSFSRFTVSNRANPLPVELSYFAAERQGSAARLRWSTAMEKNNDRFEVESSTDGSGFQRIATVAARGTSGQGAAYEATDPNIARYGASLVYYRLRQVDRNGTESFSPVRVITATLFAALRLQAYPNPFAEAVMLALDAPEAGTANLMLRDGLGRTVWQQTAVLARGANTFALVPAAPLPAGVYLLTVAQGAQQQRLTLTRQ</sequence>
<dbReference type="Gene3D" id="2.60.40.10">
    <property type="entry name" value="Immunoglobulins"/>
    <property type="match status" value="1"/>
</dbReference>
<dbReference type="Proteomes" id="UP001501469">
    <property type="component" value="Unassembled WGS sequence"/>
</dbReference>
<protein>
    <recommendedName>
        <fullName evidence="3">Secretion system C-terminal sorting domain-containing protein</fullName>
    </recommendedName>
</protein>
<evidence type="ECO:0008006" key="3">
    <source>
        <dbReference type="Google" id="ProtNLM"/>
    </source>
</evidence>
<dbReference type="NCBIfam" id="TIGR04183">
    <property type="entry name" value="Por_Secre_tail"/>
    <property type="match status" value="1"/>
</dbReference>
<comment type="caution">
    <text evidence="1">The sequence shown here is derived from an EMBL/GenBank/DDBJ whole genome shotgun (WGS) entry which is preliminary data.</text>
</comment>
<accession>A0ABP7TYA3</accession>